<protein>
    <submittedName>
        <fullName evidence="3">Glycosyltransferase</fullName>
    </submittedName>
</protein>
<dbReference type="AlphaFoldDB" id="A0A6N9NHT7"/>
<proteinExistence type="predicted"/>
<dbReference type="Proteomes" id="UP000470771">
    <property type="component" value="Unassembled WGS sequence"/>
</dbReference>
<dbReference type="InterPro" id="IPR028098">
    <property type="entry name" value="Glyco_trans_4-like_N"/>
</dbReference>
<keyword evidence="3" id="KW-0808">Transferase</keyword>
<dbReference type="EMBL" id="WWNE01000007">
    <property type="protein sequence ID" value="NBG66238.1"/>
    <property type="molecule type" value="Genomic_DNA"/>
</dbReference>
<evidence type="ECO:0000259" key="1">
    <source>
        <dbReference type="Pfam" id="PF00534"/>
    </source>
</evidence>
<evidence type="ECO:0000313" key="4">
    <source>
        <dbReference type="Proteomes" id="UP000470771"/>
    </source>
</evidence>
<dbReference type="GO" id="GO:0016757">
    <property type="term" value="F:glycosyltransferase activity"/>
    <property type="evidence" value="ECO:0007669"/>
    <property type="project" value="InterPro"/>
</dbReference>
<dbReference type="SUPFAM" id="SSF53756">
    <property type="entry name" value="UDP-Glycosyltransferase/glycogen phosphorylase"/>
    <property type="match status" value="1"/>
</dbReference>
<reference evidence="3 4" key="1">
    <citation type="submission" date="2019-12" db="EMBL/GenBank/DDBJ databases">
        <authorList>
            <person name="Zhao J."/>
        </authorList>
    </citation>
    <scope>NUCLEOTIDE SEQUENCE [LARGE SCALE GENOMIC DNA]</scope>
    <source>
        <strain evidence="3 4">S-15</strain>
    </source>
</reference>
<feature type="domain" description="Glycosyltransferase subfamily 4-like N-terminal" evidence="2">
    <location>
        <begin position="63"/>
        <end position="184"/>
    </location>
</feature>
<keyword evidence="4" id="KW-1185">Reference proteome</keyword>
<dbReference type="RefSeq" id="WP_160633197.1">
    <property type="nucleotide sequence ID" value="NZ_WWNE01000007.1"/>
</dbReference>
<dbReference type="Pfam" id="PF00534">
    <property type="entry name" value="Glycos_transf_1"/>
    <property type="match status" value="1"/>
</dbReference>
<dbReference type="Gene3D" id="3.40.50.2000">
    <property type="entry name" value="Glycogen Phosphorylase B"/>
    <property type="match status" value="2"/>
</dbReference>
<organism evidence="3 4">
    <name type="scientific">Acidiluteibacter ferrifornacis</name>
    <dbReference type="NCBI Taxonomy" id="2692424"/>
    <lineage>
        <taxon>Bacteria</taxon>
        <taxon>Pseudomonadati</taxon>
        <taxon>Bacteroidota</taxon>
        <taxon>Flavobacteriia</taxon>
        <taxon>Flavobacteriales</taxon>
        <taxon>Cryomorphaceae</taxon>
        <taxon>Acidiluteibacter</taxon>
    </lineage>
</organism>
<evidence type="ECO:0000259" key="2">
    <source>
        <dbReference type="Pfam" id="PF13439"/>
    </source>
</evidence>
<comment type="caution">
    <text evidence="3">The sequence shown here is derived from an EMBL/GenBank/DDBJ whole genome shotgun (WGS) entry which is preliminary data.</text>
</comment>
<gene>
    <name evidence="3" type="ORF">GQN54_08925</name>
</gene>
<evidence type="ECO:0000313" key="3">
    <source>
        <dbReference type="EMBL" id="NBG66238.1"/>
    </source>
</evidence>
<accession>A0A6N9NHT7</accession>
<feature type="domain" description="Glycosyl transferase family 1" evidence="1">
    <location>
        <begin position="186"/>
        <end position="348"/>
    </location>
</feature>
<dbReference type="InterPro" id="IPR001296">
    <property type="entry name" value="Glyco_trans_1"/>
</dbReference>
<name>A0A6N9NHT7_9FLAO</name>
<dbReference type="Pfam" id="PF13439">
    <property type="entry name" value="Glyco_transf_4"/>
    <property type="match status" value="1"/>
</dbReference>
<sequence>MRVLFISSWYPNKTEPTNGNFVEQHAISIQPYCDLTILHVRAAEVSKVEIEPISNHGLKGFIIYFPQKKLNFFSYLKYYRRGFKLIEESVGNIDLIHLNVILPVGIIAYLAKVFKDIPYLITEHATIYKKERRNELSALRKVASQIIARKAAYICPVSHNLAAEMQSLGIKGNYKVIPNAVNTSLFKAVEKNNSKFNLLHISTLVEEHKNGKGIIRTIKKLSQKRNDFKFKVISDLNINQFEKNAINLGVNMNLFELEGAKNAFEISEAFNTADVFILFSNYENLPCVIIEAHASGVPVISTDVGGINEMITTDNGILIPPKDEDALLTAIEAVMDKKITFDHKAIERKAKAIYSYQSVGQQYFELYQQILGLK</sequence>
<dbReference type="PANTHER" id="PTHR12526">
    <property type="entry name" value="GLYCOSYLTRANSFERASE"/>
    <property type="match status" value="1"/>
</dbReference>